<dbReference type="SUPFAM" id="SSF53271">
    <property type="entry name" value="PRTase-like"/>
    <property type="match status" value="1"/>
</dbReference>
<protein>
    <submittedName>
        <fullName evidence="1">Uncharacterized protein</fullName>
    </submittedName>
</protein>
<evidence type="ECO:0000313" key="2">
    <source>
        <dbReference type="Proteomes" id="UP000230447"/>
    </source>
</evidence>
<dbReference type="AlphaFoldDB" id="A0A2G9ZEA8"/>
<reference evidence="1 2" key="1">
    <citation type="submission" date="2017-09" db="EMBL/GenBank/DDBJ databases">
        <title>Depth-based differentiation of microbial function through sediment-hosted aquifers and enrichment of novel symbionts in the deep terrestrial subsurface.</title>
        <authorList>
            <person name="Probst A.J."/>
            <person name="Ladd B."/>
            <person name="Jarett J.K."/>
            <person name="Geller-Mcgrath D.E."/>
            <person name="Sieber C.M."/>
            <person name="Emerson J.B."/>
            <person name="Anantharaman K."/>
            <person name="Thomas B.C."/>
            <person name="Malmstrom R."/>
            <person name="Stieglmeier M."/>
            <person name="Klingl A."/>
            <person name="Woyke T."/>
            <person name="Ryan C.M."/>
            <person name="Banfield J.F."/>
        </authorList>
    </citation>
    <scope>NUCLEOTIDE SEQUENCE [LARGE SCALE GENOMIC DNA]</scope>
    <source>
        <strain evidence="1">CG23_combo_of_CG06-09_8_20_14_all_37_87_8</strain>
    </source>
</reference>
<evidence type="ECO:0000313" key="1">
    <source>
        <dbReference type="EMBL" id="PIP31494.1"/>
    </source>
</evidence>
<comment type="caution">
    <text evidence="1">The sequence shown here is derived from an EMBL/GenBank/DDBJ whole genome shotgun (WGS) entry which is preliminary data.</text>
</comment>
<organism evidence="1 2">
    <name type="scientific">bacterium (Candidatus Gribaldobacteria) CG23_combo_of_CG06-09_8_20_14_all_37_87_8</name>
    <dbReference type="NCBI Taxonomy" id="2014278"/>
    <lineage>
        <taxon>Bacteria</taxon>
        <taxon>Candidatus Gribaldobacteria</taxon>
    </lineage>
</organism>
<name>A0A2G9ZEA8_9BACT</name>
<dbReference type="Proteomes" id="UP000230447">
    <property type="component" value="Unassembled WGS sequence"/>
</dbReference>
<proteinExistence type="predicted"/>
<accession>A0A2G9ZEA8</accession>
<sequence length="351" mass="40763">MSMIREYEQGLRFSEYVTEGAHGRTGAFMTTNDYDVVGEKVRLGWSFEFTQNGFWLRAPDLSLVDITEPFRIYQMGESVDNLSCFRYLKDLQRACGLPDLINGVIFKGGDRYSDFDYYISEGEVLEGEIRIGASDSRVRDLKADILSSIVQTKEWTRYLFQAHDFLGRTRRIPIYDRRLEHFDKESADFIKYINGLDPNLRGSDQPLGMETLEGVVEQLPDFDVMIFVPTGCYRYMTSFLRQDIVDRIMLWEIHIDPNEIRTYRLMNKNLQNKRCLIIDKSYTGKTLARMADLVRDNGGVPVRLGLFPKSKHAIRGSEYVLFLDRILGSADMDLSGEDWPIRYYKEVLNTD</sequence>
<dbReference type="InterPro" id="IPR029057">
    <property type="entry name" value="PRTase-like"/>
</dbReference>
<gene>
    <name evidence="1" type="ORF">COX24_03320</name>
</gene>
<dbReference type="EMBL" id="PCSB01000069">
    <property type="protein sequence ID" value="PIP31494.1"/>
    <property type="molecule type" value="Genomic_DNA"/>
</dbReference>